<dbReference type="RefSeq" id="WP_132431427.1">
    <property type="nucleotide sequence ID" value="NZ_SLWK01000001.1"/>
</dbReference>
<organism evidence="1 2">
    <name type="scientific">Natronoflexus pectinivorans</name>
    <dbReference type="NCBI Taxonomy" id="682526"/>
    <lineage>
        <taxon>Bacteria</taxon>
        <taxon>Pseudomonadati</taxon>
        <taxon>Bacteroidota</taxon>
        <taxon>Bacteroidia</taxon>
        <taxon>Marinilabiliales</taxon>
        <taxon>Marinilabiliaceae</taxon>
        <taxon>Natronoflexus</taxon>
    </lineage>
</organism>
<dbReference type="Gene3D" id="1.25.10.90">
    <property type="match status" value="1"/>
</dbReference>
<reference evidence="1 2" key="1">
    <citation type="submission" date="2019-03" db="EMBL/GenBank/DDBJ databases">
        <title>Genomic Encyclopedia of Type Strains, Phase IV (KMG-IV): sequencing the most valuable type-strain genomes for metagenomic binning, comparative biology and taxonomic classification.</title>
        <authorList>
            <person name="Goeker M."/>
        </authorList>
    </citation>
    <scope>NUCLEOTIDE SEQUENCE [LARGE SCALE GENOMIC DNA]</scope>
    <source>
        <strain evidence="1 2">DSM 24179</strain>
    </source>
</reference>
<dbReference type="InterPro" id="IPR016024">
    <property type="entry name" value="ARM-type_fold"/>
</dbReference>
<name>A0A4R2GNY8_9BACT</name>
<sequence>MKFFAFDENVDRQMKMIQIRIRQLMNGEVAGQLATAGLSYSKMYGVSLVHLRQISQQYKPCNELAERLWYRNIREMMILATMVAQRDELSDEKLNEWSESISNIELAEQMAFNLLGKRGNSDGVLEKWLLSPKLYVRYTALMAIGWQFRFVGPELSNLVGEQIDTFDAMGHDRRIVKAVAHCLKMAGRFNSELKTPVEKLARDWVQKSDVHLKAAGEEMLFELGSY</sequence>
<dbReference type="Proteomes" id="UP000295221">
    <property type="component" value="Unassembled WGS sequence"/>
</dbReference>
<dbReference type="PANTHER" id="PTHR41291:SF1">
    <property type="entry name" value="DNA ALKYLATION REPAIR PROTEIN"/>
    <property type="match status" value="1"/>
</dbReference>
<proteinExistence type="predicted"/>
<dbReference type="InterPro" id="IPR014825">
    <property type="entry name" value="DNA_alkylation"/>
</dbReference>
<comment type="caution">
    <text evidence="1">The sequence shown here is derived from an EMBL/GenBank/DDBJ whole genome shotgun (WGS) entry which is preliminary data.</text>
</comment>
<dbReference type="EMBL" id="SLWK01000001">
    <property type="protein sequence ID" value="TCO10718.1"/>
    <property type="molecule type" value="Genomic_DNA"/>
</dbReference>
<evidence type="ECO:0000313" key="2">
    <source>
        <dbReference type="Proteomes" id="UP000295221"/>
    </source>
</evidence>
<keyword evidence="2" id="KW-1185">Reference proteome</keyword>
<accession>A0A4R2GNY8</accession>
<protein>
    <submittedName>
        <fullName evidence="1">3-methyladenine DNA glycosylase AlkD</fullName>
    </submittedName>
</protein>
<evidence type="ECO:0000313" key="1">
    <source>
        <dbReference type="EMBL" id="TCO10718.1"/>
    </source>
</evidence>
<dbReference type="AlphaFoldDB" id="A0A4R2GNY8"/>
<dbReference type="PANTHER" id="PTHR41291">
    <property type="entry name" value="DNA ALKYLATION REPAIR PROTEIN"/>
    <property type="match status" value="1"/>
</dbReference>
<gene>
    <name evidence="1" type="ORF">EV194_101349</name>
</gene>
<dbReference type="SUPFAM" id="SSF48371">
    <property type="entry name" value="ARM repeat"/>
    <property type="match status" value="1"/>
</dbReference>
<dbReference type="Pfam" id="PF08713">
    <property type="entry name" value="DNA_alkylation"/>
    <property type="match status" value="1"/>
</dbReference>
<dbReference type="OrthoDB" id="1122333at2"/>